<dbReference type="AlphaFoldDB" id="A0A6J6ERL4"/>
<sequence>MTYRPLVVPIADLRRHPGARRQFTESVELPGLAITSATVPDGASIDLDLELETLSNGLVATGSIATPWVGECRRCLQPVEGRSVAQIREIFEPRPVEGETYAMAEDIVNLEPMVRDAVLLALPLAPLCAADCRGPAPELFPARVAGEGEESEEEEGPGLISDPRWAALAELDFEPGDLGE</sequence>
<evidence type="ECO:0000313" key="3">
    <source>
        <dbReference type="EMBL" id="CAB4577504.1"/>
    </source>
</evidence>
<dbReference type="EMBL" id="CAEZXE010000222">
    <property type="protein sequence ID" value="CAB4695227.1"/>
    <property type="molecule type" value="Genomic_DNA"/>
</dbReference>
<dbReference type="EMBL" id="CAEZTG010000176">
    <property type="protein sequence ID" value="CAB4577504.1"/>
    <property type="molecule type" value="Genomic_DNA"/>
</dbReference>
<dbReference type="EMBL" id="CAEZSU010000131">
    <property type="protein sequence ID" value="CAB4556495.1"/>
    <property type="molecule type" value="Genomic_DNA"/>
</dbReference>
<dbReference type="InterPro" id="IPR003772">
    <property type="entry name" value="YceD"/>
</dbReference>
<evidence type="ECO:0000313" key="2">
    <source>
        <dbReference type="EMBL" id="CAB4563938.1"/>
    </source>
</evidence>
<organism evidence="3">
    <name type="scientific">freshwater metagenome</name>
    <dbReference type="NCBI Taxonomy" id="449393"/>
    <lineage>
        <taxon>unclassified sequences</taxon>
        <taxon>metagenomes</taxon>
        <taxon>ecological metagenomes</taxon>
    </lineage>
</organism>
<proteinExistence type="predicted"/>
<accession>A0A6J6ERL4</accession>
<reference evidence="3" key="1">
    <citation type="submission" date="2020-05" db="EMBL/GenBank/DDBJ databases">
        <authorList>
            <person name="Chiriac C."/>
            <person name="Salcher M."/>
            <person name="Ghai R."/>
            <person name="Kavagutti S V."/>
        </authorList>
    </citation>
    <scope>NUCLEOTIDE SEQUENCE</scope>
</reference>
<protein>
    <submittedName>
        <fullName evidence="3">Unannotated protein</fullName>
    </submittedName>
</protein>
<name>A0A6J6ERL4_9ZZZZ</name>
<evidence type="ECO:0000313" key="4">
    <source>
        <dbReference type="EMBL" id="CAB4695227.1"/>
    </source>
</evidence>
<dbReference type="Pfam" id="PF02620">
    <property type="entry name" value="YceD"/>
    <property type="match status" value="1"/>
</dbReference>
<evidence type="ECO:0000313" key="1">
    <source>
        <dbReference type="EMBL" id="CAB4556495.1"/>
    </source>
</evidence>
<dbReference type="EMBL" id="CAEZTR010000002">
    <property type="protein sequence ID" value="CAB4563938.1"/>
    <property type="molecule type" value="Genomic_DNA"/>
</dbReference>
<gene>
    <name evidence="1" type="ORF">UFOPK1495_01212</name>
    <name evidence="3" type="ORF">UFOPK1603_01533</name>
    <name evidence="2" type="ORF">UFOPK1711_00091</name>
    <name evidence="4" type="ORF">UFOPK2350_01790</name>
</gene>